<organism evidence="1 2">
    <name type="scientific">Methylobacterium radiotolerans (strain ATCC 27329 / DSM 1819 / JCM 2831 / NBRC 15690 / NCIMB 10815 / 0-1)</name>
    <dbReference type="NCBI Taxonomy" id="426355"/>
    <lineage>
        <taxon>Bacteria</taxon>
        <taxon>Pseudomonadati</taxon>
        <taxon>Pseudomonadota</taxon>
        <taxon>Alphaproteobacteria</taxon>
        <taxon>Hyphomicrobiales</taxon>
        <taxon>Methylobacteriaceae</taxon>
        <taxon>Methylobacterium</taxon>
    </lineage>
</organism>
<dbReference type="OrthoDB" id="8008936at2"/>
<dbReference type="AlphaFoldDB" id="B1M2N4"/>
<evidence type="ECO:0000313" key="1">
    <source>
        <dbReference type="EMBL" id="ACB27682.1"/>
    </source>
</evidence>
<proteinExistence type="predicted"/>
<dbReference type="PATRIC" id="fig|426355.14.peg.5791"/>
<accession>B1M2N4</accession>
<dbReference type="STRING" id="426355.Mrad2831_5737"/>
<dbReference type="RefSeq" id="WP_012322619.1">
    <property type="nucleotide sequence ID" value="NC_010505.1"/>
</dbReference>
<gene>
    <name evidence="1" type="ordered locus">Mrad2831_5737</name>
</gene>
<name>B1M2N4_METRJ</name>
<dbReference type="EMBL" id="CP001001">
    <property type="protein sequence ID" value="ACB27682.1"/>
    <property type="molecule type" value="Genomic_DNA"/>
</dbReference>
<evidence type="ECO:0000313" key="2">
    <source>
        <dbReference type="Proteomes" id="UP000006589"/>
    </source>
</evidence>
<dbReference type="Proteomes" id="UP000006589">
    <property type="component" value="Chromosome"/>
</dbReference>
<reference evidence="1 2" key="1">
    <citation type="submission" date="2008-03" db="EMBL/GenBank/DDBJ databases">
        <title>Complete sequence of chromosome of Methylobacterium radiotolerans JCM 2831.</title>
        <authorList>
            <consortium name="US DOE Joint Genome Institute"/>
            <person name="Copeland A."/>
            <person name="Lucas S."/>
            <person name="Lapidus A."/>
            <person name="Glavina del Rio T."/>
            <person name="Dalin E."/>
            <person name="Tice H."/>
            <person name="Bruce D."/>
            <person name="Goodwin L."/>
            <person name="Pitluck S."/>
            <person name="Kiss H."/>
            <person name="Brettin T."/>
            <person name="Detter J.C."/>
            <person name="Han C."/>
            <person name="Kuske C.R."/>
            <person name="Schmutz J."/>
            <person name="Larimer F."/>
            <person name="Land M."/>
            <person name="Hauser L."/>
            <person name="Kyrpides N."/>
            <person name="Mikhailova N."/>
            <person name="Marx C.J."/>
            <person name="Richardson P."/>
        </authorList>
    </citation>
    <scope>NUCLEOTIDE SEQUENCE [LARGE SCALE GENOMIC DNA]</scope>
    <source>
        <strain evidence="2">ATCC 27329 / DSM 1819 / JCM 2831 / NBRC 15690 / NCIMB 10815 / 0-1</strain>
    </source>
</reference>
<sequence length="131" mass="14165">MSCAVRTAPDHQAFIALVDRHAAAFGVPSYSELVRAIHAQDQRAAELYAALRTTTEHAAAAQVLLLNTGLDQPRETLDRVLEEALERATAGTMAGNIALFTAETRVDLDGRDDVTVLADARTRLRAAGRRL</sequence>
<dbReference type="HOGENOM" id="CLU_1925124_0_0_5"/>
<protein>
    <submittedName>
        <fullName evidence="1">Uncharacterized protein</fullName>
    </submittedName>
</protein>
<dbReference type="KEGG" id="mrd:Mrad2831_5737"/>
<dbReference type="GeneID" id="6141817"/>